<evidence type="ECO:0000313" key="1">
    <source>
        <dbReference type="EMBL" id="EXY73696.1"/>
    </source>
</evidence>
<organism evidence="1 2">
    <name type="scientific">Bacteroides fragilis str. 3988T(B)14</name>
    <dbReference type="NCBI Taxonomy" id="1339315"/>
    <lineage>
        <taxon>Bacteria</taxon>
        <taxon>Pseudomonadati</taxon>
        <taxon>Bacteroidota</taxon>
        <taxon>Bacteroidia</taxon>
        <taxon>Bacteroidales</taxon>
        <taxon>Bacteroidaceae</taxon>
        <taxon>Bacteroides</taxon>
    </lineage>
</organism>
<dbReference type="AlphaFoldDB" id="A0A015TSW2"/>
<accession>A0A015TSW2</accession>
<reference evidence="1 2" key="1">
    <citation type="submission" date="2014-02" db="EMBL/GenBank/DDBJ databases">
        <authorList>
            <person name="Sears C."/>
            <person name="Carroll K."/>
            <person name="Sack B.R."/>
            <person name="Qadri F."/>
            <person name="Myers L.L."/>
            <person name="Chung G.-T."/>
            <person name="Escheverria P."/>
            <person name="Fraser C.M."/>
            <person name="Sadzewicz L."/>
            <person name="Shefchek K.A."/>
            <person name="Tallon L."/>
            <person name="Das S.P."/>
            <person name="Daugherty S."/>
            <person name="Mongodin E.F."/>
        </authorList>
    </citation>
    <scope>NUCLEOTIDE SEQUENCE [LARGE SCALE GENOMIC DNA]</scope>
    <source>
        <strain evidence="2">3988T(B)14</strain>
    </source>
</reference>
<sequence>MGECCSLYMLIIDLQTVDCSLSYRYGASIPVINKGKKNIED</sequence>
<comment type="caution">
    <text evidence="1">The sequence shown here is derived from an EMBL/GenBank/DDBJ whole genome shotgun (WGS) entry which is preliminary data.</text>
</comment>
<protein>
    <submittedName>
        <fullName evidence="1">Uncharacterized protein</fullName>
    </submittedName>
</protein>
<gene>
    <name evidence="1" type="ORF">M124_2511</name>
</gene>
<dbReference type="EMBL" id="JGCY01000348">
    <property type="protein sequence ID" value="EXY73696.1"/>
    <property type="molecule type" value="Genomic_DNA"/>
</dbReference>
<dbReference type="Proteomes" id="UP000020529">
    <property type="component" value="Unassembled WGS sequence"/>
</dbReference>
<proteinExistence type="predicted"/>
<name>A0A015TSW2_BACFG</name>
<evidence type="ECO:0000313" key="2">
    <source>
        <dbReference type="Proteomes" id="UP000020529"/>
    </source>
</evidence>